<dbReference type="FunFam" id="1.10.10.10:FF:000001">
    <property type="entry name" value="LysR family transcriptional regulator"/>
    <property type="match status" value="1"/>
</dbReference>
<evidence type="ECO:0000256" key="2">
    <source>
        <dbReference type="ARBA" id="ARBA00023015"/>
    </source>
</evidence>
<evidence type="ECO:0000313" key="6">
    <source>
        <dbReference type="Proteomes" id="UP000093044"/>
    </source>
</evidence>
<keyword evidence="2" id="KW-0805">Transcription regulation</keyword>
<keyword evidence="6" id="KW-1185">Reference proteome</keyword>
<dbReference type="Pfam" id="PF03466">
    <property type="entry name" value="LysR_substrate"/>
    <property type="match status" value="1"/>
</dbReference>
<accession>A0A1B2I269</accession>
<dbReference type="InterPro" id="IPR036390">
    <property type="entry name" value="WH_DNA-bd_sf"/>
</dbReference>
<dbReference type="AlphaFoldDB" id="A0A1B2I269"/>
<dbReference type="RefSeq" id="WP_066742690.1">
    <property type="nucleotide sequence ID" value="NZ_CAUFKJ010000013.1"/>
</dbReference>
<dbReference type="SUPFAM" id="SSF53850">
    <property type="entry name" value="Periplasmic binding protein-like II"/>
    <property type="match status" value="1"/>
</dbReference>
<dbReference type="Gene3D" id="1.10.10.10">
    <property type="entry name" value="Winged helix-like DNA-binding domain superfamily/Winged helix DNA-binding domain"/>
    <property type="match status" value="1"/>
</dbReference>
<protein>
    <submittedName>
        <fullName evidence="5">Uncharacterized protein</fullName>
    </submittedName>
</protein>
<evidence type="ECO:0000256" key="4">
    <source>
        <dbReference type="ARBA" id="ARBA00023163"/>
    </source>
</evidence>
<dbReference type="Proteomes" id="UP000093044">
    <property type="component" value="Chromosome"/>
</dbReference>
<comment type="similarity">
    <text evidence="1">Belongs to the LysR transcriptional regulatory family.</text>
</comment>
<dbReference type="GeneID" id="83056715"/>
<dbReference type="CDD" id="cd05466">
    <property type="entry name" value="PBP2_LTTR_substrate"/>
    <property type="match status" value="1"/>
</dbReference>
<dbReference type="PROSITE" id="PS50931">
    <property type="entry name" value="HTH_LYSR"/>
    <property type="match status" value="1"/>
</dbReference>
<dbReference type="Pfam" id="PF00126">
    <property type="entry name" value="HTH_1"/>
    <property type="match status" value="1"/>
</dbReference>
<sequence length="305" mass="34568">MEIREFEYILSVIRNRSFSAAAAELHISQPALSKYVASLERRLGLKLLERTNKGLVPTYAGERCYACALEVSERMERWRAEMEGIAAMQKNRLRVGVIRNDRQYFLPQNIERFRERYPDIELNITQQLSKDIESGILNGRLDIGFVSEPSIPGSVDYRTLGKNYTLLAAPAAMGLAAEGAEKEQLPFPWIDIHLLDGAAFVLQDESCRFRSYIDDFFEHENFFPKIKMTTQSTVDALRFTELGVGPSLISDGYIHYLSLKEKVDIFCVGTPPATTNFGVIAKNLDALPKCAVDFIDIYMTDQTRS</sequence>
<dbReference type="KEGG" id="cpor:BED41_02470"/>
<dbReference type="GO" id="GO:0005829">
    <property type="term" value="C:cytosol"/>
    <property type="evidence" value="ECO:0007669"/>
    <property type="project" value="TreeGrafter"/>
</dbReference>
<dbReference type="STRING" id="1197717.BED41_02470"/>
<dbReference type="InterPro" id="IPR005119">
    <property type="entry name" value="LysR_subst-bd"/>
</dbReference>
<dbReference type="PRINTS" id="PR00039">
    <property type="entry name" value="HTHLYSR"/>
</dbReference>
<reference evidence="5" key="1">
    <citation type="submission" date="2016-08" db="EMBL/GenBank/DDBJ databases">
        <title>Complete genome of Cloacibacillus porcorum.</title>
        <authorList>
            <person name="Looft T."/>
            <person name="Bayles D.O."/>
            <person name="Alt D.P."/>
        </authorList>
    </citation>
    <scope>NUCLEOTIDE SEQUENCE [LARGE SCALE GENOMIC DNA]</scope>
    <source>
        <strain evidence="5">CL-84</strain>
    </source>
</reference>
<evidence type="ECO:0000313" key="5">
    <source>
        <dbReference type="EMBL" id="ANZ44056.1"/>
    </source>
</evidence>
<keyword evidence="4" id="KW-0804">Transcription</keyword>
<dbReference type="InterPro" id="IPR036388">
    <property type="entry name" value="WH-like_DNA-bd_sf"/>
</dbReference>
<organism evidence="5 6">
    <name type="scientific">Cloacibacillus porcorum</name>
    <dbReference type="NCBI Taxonomy" id="1197717"/>
    <lineage>
        <taxon>Bacteria</taxon>
        <taxon>Thermotogati</taxon>
        <taxon>Synergistota</taxon>
        <taxon>Synergistia</taxon>
        <taxon>Synergistales</taxon>
        <taxon>Synergistaceae</taxon>
        <taxon>Cloacibacillus</taxon>
    </lineage>
</organism>
<evidence type="ECO:0000256" key="1">
    <source>
        <dbReference type="ARBA" id="ARBA00009437"/>
    </source>
</evidence>
<proteinExistence type="inferred from homology"/>
<dbReference type="Gene3D" id="3.40.190.290">
    <property type="match status" value="1"/>
</dbReference>
<dbReference type="PANTHER" id="PTHR30419">
    <property type="entry name" value="HTH-TYPE TRANSCRIPTIONAL REGULATOR YBHD"/>
    <property type="match status" value="1"/>
</dbReference>
<dbReference type="InterPro" id="IPR050950">
    <property type="entry name" value="HTH-type_LysR_regulators"/>
</dbReference>
<evidence type="ECO:0000256" key="3">
    <source>
        <dbReference type="ARBA" id="ARBA00023125"/>
    </source>
</evidence>
<keyword evidence="3" id="KW-0238">DNA-binding</keyword>
<gene>
    <name evidence="5" type="ORF">BED41_02470</name>
</gene>
<dbReference type="EMBL" id="CP016757">
    <property type="protein sequence ID" value="ANZ44056.1"/>
    <property type="molecule type" value="Genomic_DNA"/>
</dbReference>
<name>A0A1B2I269_9BACT</name>
<dbReference type="InterPro" id="IPR000847">
    <property type="entry name" value="LysR_HTH_N"/>
</dbReference>
<dbReference type="SUPFAM" id="SSF46785">
    <property type="entry name" value="Winged helix' DNA-binding domain"/>
    <property type="match status" value="1"/>
</dbReference>
<dbReference type="GO" id="GO:0003677">
    <property type="term" value="F:DNA binding"/>
    <property type="evidence" value="ECO:0007669"/>
    <property type="project" value="UniProtKB-KW"/>
</dbReference>
<dbReference type="OrthoDB" id="119203at2"/>
<dbReference type="GO" id="GO:0003700">
    <property type="term" value="F:DNA-binding transcription factor activity"/>
    <property type="evidence" value="ECO:0007669"/>
    <property type="project" value="InterPro"/>
</dbReference>